<accession>A0A072N2F0</accession>
<dbReference type="PANTHER" id="PTHR43312">
    <property type="entry name" value="D-THREO-ALDOSE 1-DEHYDROGENASE"/>
    <property type="match status" value="1"/>
</dbReference>
<dbReference type="Gene3D" id="3.20.20.100">
    <property type="entry name" value="NADP-dependent oxidoreductase domain"/>
    <property type="match status" value="1"/>
</dbReference>
<name>A0A072N2F0_9GAMM</name>
<protein>
    <submittedName>
        <fullName evidence="2">Surface polysaccharide biosynthesis protein</fullName>
    </submittedName>
</protein>
<dbReference type="Gene3D" id="3.90.550.10">
    <property type="entry name" value="Spore Coat Polysaccharide Biosynthesis Protein SpsA, Chain A"/>
    <property type="match status" value="1"/>
</dbReference>
<dbReference type="InterPro" id="IPR023210">
    <property type="entry name" value="NADP_OxRdtase_dom"/>
</dbReference>
<dbReference type="SUPFAM" id="SSF53448">
    <property type="entry name" value="Nucleotide-diphospho-sugar transferases"/>
    <property type="match status" value="1"/>
</dbReference>
<feature type="domain" description="NADP-dependent oxidoreductase" evidence="1">
    <location>
        <begin position="236"/>
        <end position="520"/>
    </location>
</feature>
<evidence type="ECO:0000313" key="2">
    <source>
        <dbReference type="EMBL" id="KEF31656.1"/>
    </source>
</evidence>
<dbReference type="Proteomes" id="UP000035057">
    <property type="component" value="Unassembled WGS sequence"/>
</dbReference>
<sequence length="541" mass="59155">MSAIVLLQARTSSSRLPGKVLLPISGVPLAVLAAKRAANTGLPVKVVTSTDASDDVLCDVLAEWRVPYFRGSLKNTLKRFVDAIGSAPDEQIVVRLTGDNVFPDGQFIDGMLEAFESCQLQYMNCAGEGSGLPYGVSAEITRAGHIRAAHRSTESESDREHVTPWIIRKYGVVGYDKYRTRALSQYRCTVDTLDDYLRVSQVFRAENEPEAVTLDSLVERLVQLSSDVIVAKPASKLVLGTAQLGLNYGIANQSGKPDSQAAKALVRMAVSNGVGYLDTAHAYGNSEQVLGEALAGGWASRVTTITKLSPLDRCPDGASEQVVQAFVTSSVFQSCRALKRGSLDVLMLHRARHLWDWNGAAWRALLELRDEGAIGQLGVSVQSPDEALQALDVRDVNFIQIPFNILDDRWDRVIEKLEDVRRDRAITVHARSSLLQGLLATSQESLWERAHCVDPEPVIRWLQDSANKLTQGDVAELCLKYVLSQGWINGVVIGVDNLDQLAQNLECATCDLFTEAQLTAVSADRPKLSEATLNPANWKSE</sequence>
<dbReference type="Pfam" id="PF02348">
    <property type="entry name" value="CTP_transf_3"/>
    <property type="match status" value="1"/>
</dbReference>
<dbReference type="InterPro" id="IPR003329">
    <property type="entry name" value="Cytidylyl_trans"/>
</dbReference>
<dbReference type="SUPFAM" id="SSF51430">
    <property type="entry name" value="NAD(P)-linked oxidoreductase"/>
    <property type="match status" value="1"/>
</dbReference>
<dbReference type="RefSeq" id="WP_081849512.1">
    <property type="nucleotide sequence ID" value="NZ_ANIE01000005.1"/>
</dbReference>
<dbReference type="OrthoDB" id="9773828at2"/>
<dbReference type="InterPro" id="IPR036812">
    <property type="entry name" value="NAD(P)_OxRdtase_dom_sf"/>
</dbReference>
<dbReference type="CDD" id="cd19097">
    <property type="entry name" value="AKR_unchar"/>
    <property type="match status" value="1"/>
</dbReference>
<dbReference type="Pfam" id="PF00248">
    <property type="entry name" value="Aldo_ket_red"/>
    <property type="match status" value="1"/>
</dbReference>
<reference evidence="2 3" key="1">
    <citation type="submission" date="2012-12" db="EMBL/GenBank/DDBJ databases">
        <title>Genome assembly of Marinobacter sp. AK21.</title>
        <authorList>
            <person name="Khatri I."/>
            <person name="Kumar R."/>
            <person name="Vaidya B."/>
            <person name="Subramanian S."/>
            <person name="Pinnaka A."/>
        </authorList>
    </citation>
    <scope>NUCLEOTIDE SEQUENCE [LARGE SCALE GENOMIC DNA]</scope>
    <source>
        <strain evidence="2 3">AK21</strain>
    </source>
</reference>
<dbReference type="STRING" id="1137280.D777_02005"/>
<proteinExistence type="predicted"/>
<dbReference type="PATRIC" id="fig|1137280.3.peg.1821"/>
<dbReference type="InterPro" id="IPR053135">
    <property type="entry name" value="AKR2_Oxidoreductase"/>
</dbReference>
<evidence type="ECO:0000259" key="1">
    <source>
        <dbReference type="Pfam" id="PF00248"/>
    </source>
</evidence>
<keyword evidence="3" id="KW-1185">Reference proteome</keyword>
<dbReference type="EMBL" id="ANIE01000005">
    <property type="protein sequence ID" value="KEF31656.1"/>
    <property type="molecule type" value="Genomic_DNA"/>
</dbReference>
<comment type="caution">
    <text evidence="2">The sequence shown here is derived from an EMBL/GenBank/DDBJ whole genome shotgun (WGS) entry which is preliminary data.</text>
</comment>
<gene>
    <name evidence="2" type="ORF">D777_02005</name>
</gene>
<dbReference type="PANTHER" id="PTHR43312:SF1">
    <property type="entry name" value="NADP-DEPENDENT OXIDOREDUCTASE DOMAIN-CONTAINING PROTEIN"/>
    <property type="match status" value="1"/>
</dbReference>
<dbReference type="InterPro" id="IPR029044">
    <property type="entry name" value="Nucleotide-diphossugar_trans"/>
</dbReference>
<dbReference type="AlphaFoldDB" id="A0A072N2F0"/>
<evidence type="ECO:0000313" key="3">
    <source>
        <dbReference type="Proteomes" id="UP000035057"/>
    </source>
</evidence>
<organism evidence="2 3">
    <name type="scientific">Marinobacter nitratireducens</name>
    <dbReference type="NCBI Taxonomy" id="1137280"/>
    <lineage>
        <taxon>Bacteria</taxon>
        <taxon>Pseudomonadati</taxon>
        <taxon>Pseudomonadota</taxon>
        <taxon>Gammaproteobacteria</taxon>
        <taxon>Pseudomonadales</taxon>
        <taxon>Marinobacteraceae</taxon>
        <taxon>Marinobacter</taxon>
    </lineage>
</organism>